<organism evidence="2">
    <name type="scientific">Caudovirales sp. ctkvU4</name>
    <dbReference type="NCBI Taxonomy" id="2826783"/>
    <lineage>
        <taxon>Viruses</taxon>
        <taxon>Duplodnaviria</taxon>
        <taxon>Heunggongvirae</taxon>
        <taxon>Uroviricota</taxon>
        <taxon>Caudoviricetes</taxon>
    </lineage>
</organism>
<name>A0A8S5QPU5_9CAUD</name>
<sequence length="33" mass="3680">MTWFAAFGLIVFGAAFGIFFILLFLGAHQDDDQ</sequence>
<protein>
    <submittedName>
        <fullName evidence="2">Uncharacterized protein</fullName>
    </submittedName>
</protein>
<accession>A0A8S5QPU5</accession>
<reference evidence="2" key="1">
    <citation type="journal article" date="2021" name="Proc. Natl. Acad. Sci. U.S.A.">
        <title>A Catalog of Tens of Thousands of Viruses from Human Metagenomes Reveals Hidden Associations with Chronic Diseases.</title>
        <authorList>
            <person name="Tisza M.J."/>
            <person name="Buck C.B."/>
        </authorList>
    </citation>
    <scope>NUCLEOTIDE SEQUENCE</scope>
    <source>
        <strain evidence="2">CtkvU4</strain>
    </source>
</reference>
<evidence type="ECO:0000256" key="1">
    <source>
        <dbReference type="SAM" id="Phobius"/>
    </source>
</evidence>
<keyword evidence="1" id="KW-0472">Membrane</keyword>
<proteinExistence type="predicted"/>
<keyword evidence="1" id="KW-1133">Transmembrane helix</keyword>
<evidence type="ECO:0000313" key="2">
    <source>
        <dbReference type="EMBL" id="DAE21254.1"/>
    </source>
</evidence>
<feature type="transmembrane region" description="Helical" evidence="1">
    <location>
        <begin position="6"/>
        <end position="27"/>
    </location>
</feature>
<dbReference type="EMBL" id="BK015710">
    <property type="protein sequence ID" value="DAE21254.1"/>
    <property type="molecule type" value="Genomic_DNA"/>
</dbReference>
<keyword evidence="1" id="KW-0812">Transmembrane</keyword>